<dbReference type="Proteomes" id="UP000327013">
    <property type="component" value="Chromosome 4"/>
</dbReference>
<proteinExistence type="inferred from homology"/>
<reference evidence="17 18" key="1">
    <citation type="submission" date="2019-06" db="EMBL/GenBank/DDBJ databases">
        <title>A chromosomal-level reference genome of Carpinus fangiana (Coryloideae, Betulaceae).</title>
        <authorList>
            <person name="Yang X."/>
            <person name="Wang Z."/>
            <person name="Zhang L."/>
            <person name="Hao G."/>
            <person name="Liu J."/>
            <person name="Yang Y."/>
        </authorList>
    </citation>
    <scope>NUCLEOTIDE SEQUENCE [LARGE SCALE GENOMIC DNA]</scope>
    <source>
        <strain evidence="17">Cfa_2016G</strain>
        <tissue evidence="17">Leaf</tissue>
    </source>
</reference>
<evidence type="ECO:0000256" key="8">
    <source>
        <dbReference type="ARBA" id="ARBA00022777"/>
    </source>
</evidence>
<evidence type="ECO:0000256" key="9">
    <source>
        <dbReference type="ARBA" id="ARBA00022840"/>
    </source>
</evidence>
<dbReference type="EMBL" id="CM017324">
    <property type="protein sequence ID" value="KAE8036856.1"/>
    <property type="molecule type" value="Genomic_DNA"/>
</dbReference>
<dbReference type="Gene3D" id="3.30.200.20">
    <property type="entry name" value="Phosphorylase Kinase, domain 1"/>
    <property type="match status" value="1"/>
</dbReference>
<evidence type="ECO:0000256" key="15">
    <source>
        <dbReference type="SAM" id="MobiDB-lite"/>
    </source>
</evidence>
<protein>
    <recommendedName>
        <fullName evidence="13">Serine/threonine-protein kinase RIO2</fullName>
        <ecNumber evidence="3">2.7.11.1</ecNumber>
    </recommendedName>
    <alternativeName>
        <fullName evidence="14">Serine/threonine-protein kinase rio2</fullName>
    </alternativeName>
</protein>
<keyword evidence="6" id="KW-0479">Metal-binding</keyword>
<dbReference type="GO" id="GO:0046872">
    <property type="term" value="F:metal ion binding"/>
    <property type="evidence" value="ECO:0007669"/>
    <property type="project" value="UniProtKB-KW"/>
</dbReference>
<dbReference type="Gene3D" id="1.10.510.10">
    <property type="entry name" value="Transferase(Phosphotransferase) domain 1"/>
    <property type="match status" value="1"/>
</dbReference>
<dbReference type="GO" id="GO:0005634">
    <property type="term" value="C:nucleus"/>
    <property type="evidence" value="ECO:0007669"/>
    <property type="project" value="TreeGrafter"/>
</dbReference>
<organism evidence="17 18">
    <name type="scientific">Carpinus fangiana</name>
    <dbReference type="NCBI Taxonomy" id="176857"/>
    <lineage>
        <taxon>Eukaryota</taxon>
        <taxon>Viridiplantae</taxon>
        <taxon>Streptophyta</taxon>
        <taxon>Embryophyta</taxon>
        <taxon>Tracheophyta</taxon>
        <taxon>Spermatophyta</taxon>
        <taxon>Magnoliopsida</taxon>
        <taxon>eudicotyledons</taxon>
        <taxon>Gunneridae</taxon>
        <taxon>Pentapetalae</taxon>
        <taxon>rosids</taxon>
        <taxon>fabids</taxon>
        <taxon>Fagales</taxon>
        <taxon>Betulaceae</taxon>
        <taxon>Carpinus</taxon>
    </lineage>
</organism>
<evidence type="ECO:0000256" key="14">
    <source>
        <dbReference type="ARBA" id="ARBA00068837"/>
    </source>
</evidence>
<comment type="similarity">
    <text evidence="2">Belongs to the protein kinase superfamily. RIO-type Ser/Thr kinase family.</text>
</comment>
<dbReference type="GO" id="GO:0004674">
    <property type="term" value="F:protein serine/threonine kinase activity"/>
    <property type="evidence" value="ECO:0007669"/>
    <property type="project" value="UniProtKB-KW"/>
</dbReference>
<evidence type="ECO:0000256" key="13">
    <source>
        <dbReference type="ARBA" id="ARBA00068353"/>
    </source>
</evidence>
<feature type="domain" description="RIO kinase" evidence="16">
    <location>
        <begin position="67"/>
        <end position="346"/>
    </location>
</feature>
<evidence type="ECO:0000256" key="4">
    <source>
        <dbReference type="ARBA" id="ARBA00022527"/>
    </source>
</evidence>
<dbReference type="Gene3D" id="1.10.10.10">
    <property type="entry name" value="Winged helix-like DNA-binding domain superfamily/Winged helix DNA-binding domain"/>
    <property type="match status" value="1"/>
</dbReference>
<dbReference type="InterPro" id="IPR036388">
    <property type="entry name" value="WH-like_DNA-bd_sf"/>
</dbReference>
<evidence type="ECO:0000259" key="16">
    <source>
        <dbReference type="SMART" id="SM00090"/>
    </source>
</evidence>
<dbReference type="EC" id="2.7.11.1" evidence="3"/>
<dbReference type="InterPro" id="IPR036390">
    <property type="entry name" value="WH_DNA-bd_sf"/>
</dbReference>
<feature type="region of interest" description="Disordered" evidence="15">
    <location>
        <begin position="379"/>
        <end position="491"/>
    </location>
</feature>
<dbReference type="CDD" id="cd05144">
    <property type="entry name" value="RIO2_C"/>
    <property type="match status" value="1"/>
</dbReference>
<dbReference type="FunFam" id="1.10.10.10:FF:000053">
    <property type="entry name" value="Serine/threonine-protein kinase RIO2"/>
    <property type="match status" value="1"/>
</dbReference>
<keyword evidence="5" id="KW-0808">Transferase</keyword>
<dbReference type="PROSITE" id="PS01245">
    <property type="entry name" value="RIO1"/>
    <property type="match status" value="1"/>
</dbReference>
<evidence type="ECO:0000256" key="6">
    <source>
        <dbReference type="ARBA" id="ARBA00022723"/>
    </source>
</evidence>
<comment type="catalytic activity">
    <reaction evidence="11">
        <text>L-threonyl-[protein] + ATP = O-phospho-L-threonyl-[protein] + ADP + H(+)</text>
        <dbReference type="Rhea" id="RHEA:46608"/>
        <dbReference type="Rhea" id="RHEA-COMP:11060"/>
        <dbReference type="Rhea" id="RHEA-COMP:11605"/>
        <dbReference type="ChEBI" id="CHEBI:15378"/>
        <dbReference type="ChEBI" id="CHEBI:30013"/>
        <dbReference type="ChEBI" id="CHEBI:30616"/>
        <dbReference type="ChEBI" id="CHEBI:61977"/>
        <dbReference type="ChEBI" id="CHEBI:456216"/>
        <dbReference type="EC" id="2.7.11.1"/>
    </reaction>
</comment>
<keyword evidence="7" id="KW-0547">Nucleotide-binding</keyword>
<dbReference type="Pfam" id="PF09202">
    <property type="entry name" value="Rio2_N"/>
    <property type="match status" value="1"/>
</dbReference>
<comment type="catalytic activity">
    <reaction evidence="12">
        <text>L-seryl-[protein] + ATP = O-phospho-L-seryl-[protein] + ADP + H(+)</text>
        <dbReference type="Rhea" id="RHEA:17989"/>
        <dbReference type="Rhea" id="RHEA-COMP:9863"/>
        <dbReference type="Rhea" id="RHEA-COMP:11604"/>
        <dbReference type="ChEBI" id="CHEBI:15378"/>
        <dbReference type="ChEBI" id="CHEBI:29999"/>
        <dbReference type="ChEBI" id="CHEBI:30616"/>
        <dbReference type="ChEBI" id="CHEBI:83421"/>
        <dbReference type="ChEBI" id="CHEBI:456216"/>
        <dbReference type="EC" id="2.7.11.1"/>
    </reaction>
</comment>
<dbReference type="GO" id="GO:0005829">
    <property type="term" value="C:cytosol"/>
    <property type="evidence" value="ECO:0007669"/>
    <property type="project" value="TreeGrafter"/>
</dbReference>
<evidence type="ECO:0000256" key="3">
    <source>
        <dbReference type="ARBA" id="ARBA00012513"/>
    </source>
</evidence>
<sequence length="491" mass="54410">MKLNIKAFRYLSSEDWRVLQAVETGTKSHEVVPTSIIISLSGLRTGANTVNKAISALAKANLIAKEKNMKYDGYRLTYGGLDYLAMHAHSRSNAIIHLGSQMGIGKESDIYLVTTPRPSTPSTSTSAPLTPEQAILKLHRLGRTSFRQLRTLRSYHGSRTQKLSWQYLSRLSAQKEYAAMQALHAAGLPVPRPVNWNRHAVVMSLVPGTPLRAVPLGAFGPADTAAQRAQRDARIAALYAELMELALKLADVGVIHGDFNEFNILIQHVPEAAEEGMDNRASEFPERVMTPWVIDFPQITSLDHPNAPQYFDRDVQCIKDFFEKRYHYVADDGGPTFEEARRRLATATETRGAARRIDVQIEAAGFSRKMAKELGGYYDEASKEEEGEEPEVFLPPEDDEDKEQSNPEAGGHNGGDENGFQSLIIHNDQEVTLPSQEEPENRQSGGEFDDKDFSQTEELATITGLQSLSLSSKPKPMHKPSKPKTAAGWAI</sequence>
<dbReference type="PANTHER" id="PTHR45852:SF1">
    <property type="entry name" value="SERINE_THREONINE-PROTEIN KINASE RIO2"/>
    <property type="match status" value="1"/>
</dbReference>
<name>A0A660KSC0_9ROSI</name>
<evidence type="ECO:0000256" key="7">
    <source>
        <dbReference type="ARBA" id="ARBA00022741"/>
    </source>
</evidence>
<dbReference type="InterPro" id="IPR011009">
    <property type="entry name" value="Kinase-like_dom_sf"/>
</dbReference>
<keyword evidence="4" id="KW-0723">Serine/threonine-protein kinase</keyword>
<dbReference type="GO" id="GO:0030688">
    <property type="term" value="C:preribosome, small subunit precursor"/>
    <property type="evidence" value="ECO:0007669"/>
    <property type="project" value="TreeGrafter"/>
</dbReference>
<evidence type="ECO:0000256" key="1">
    <source>
        <dbReference type="ARBA" id="ARBA00001946"/>
    </source>
</evidence>
<evidence type="ECO:0000313" key="17">
    <source>
        <dbReference type="EMBL" id="KAE8036856.1"/>
    </source>
</evidence>
<dbReference type="InterPro" id="IPR018935">
    <property type="entry name" value="RIO_kinase_CS"/>
</dbReference>
<dbReference type="InterPro" id="IPR015285">
    <property type="entry name" value="RIO2_wHTH_N"/>
</dbReference>
<dbReference type="InterPro" id="IPR000687">
    <property type="entry name" value="RIO_kinase"/>
</dbReference>
<keyword evidence="8" id="KW-0418">Kinase</keyword>
<dbReference type="SUPFAM" id="SSF56112">
    <property type="entry name" value="Protein kinase-like (PK-like)"/>
    <property type="match status" value="1"/>
</dbReference>
<dbReference type="InterPro" id="IPR018934">
    <property type="entry name" value="RIO_dom"/>
</dbReference>
<evidence type="ECO:0000256" key="11">
    <source>
        <dbReference type="ARBA" id="ARBA00047899"/>
    </source>
</evidence>
<evidence type="ECO:0000256" key="5">
    <source>
        <dbReference type="ARBA" id="ARBA00022679"/>
    </source>
</evidence>
<dbReference type="AlphaFoldDB" id="A0A660KSC0"/>
<dbReference type="FunFam" id="3.30.200.20:FF:000052">
    <property type="entry name" value="Serine/threonine-protein kinase RIO2"/>
    <property type="match status" value="1"/>
</dbReference>
<evidence type="ECO:0000256" key="10">
    <source>
        <dbReference type="ARBA" id="ARBA00022842"/>
    </source>
</evidence>
<dbReference type="InterPro" id="IPR030484">
    <property type="entry name" value="Rio2"/>
</dbReference>
<dbReference type="Pfam" id="PF01163">
    <property type="entry name" value="RIO1"/>
    <property type="match status" value="2"/>
</dbReference>
<keyword evidence="10" id="KW-0460">Magnesium</keyword>
<dbReference type="OrthoDB" id="10258631at2759"/>
<keyword evidence="18" id="KW-1185">Reference proteome</keyword>
<dbReference type="SUPFAM" id="SSF46785">
    <property type="entry name" value="Winged helix' DNA-binding domain"/>
    <property type="match status" value="1"/>
</dbReference>
<dbReference type="PANTHER" id="PTHR45852">
    <property type="entry name" value="SER/THR-PROTEIN KINASE RIO2"/>
    <property type="match status" value="1"/>
</dbReference>
<gene>
    <name evidence="17" type="ORF">FH972_009489</name>
</gene>
<evidence type="ECO:0000256" key="2">
    <source>
        <dbReference type="ARBA" id="ARBA00009196"/>
    </source>
</evidence>
<accession>A0A660KSC0</accession>
<feature type="compositionally biased region" description="Acidic residues" evidence="15">
    <location>
        <begin position="382"/>
        <end position="402"/>
    </location>
</feature>
<dbReference type="SMART" id="SM00090">
    <property type="entry name" value="RIO"/>
    <property type="match status" value="1"/>
</dbReference>
<dbReference type="GO" id="GO:0030490">
    <property type="term" value="P:maturation of SSU-rRNA"/>
    <property type="evidence" value="ECO:0007669"/>
    <property type="project" value="TreeGrafter"/>
</dbReference>
<evidence type="ECO:0000313" key="18">
    <source>
        <dbReference type="Proteomes" id="UP000327013"/>
    </source>
</evidence>
<evidence type="ECO:0000256" key="12">
    <source>
        <dbReference type="ARBA" id="ARBA00048679"/>
    </source>
</evidence>
<dbReference type="GO" id="GO:0005524">
    <property type="term" value="F:ATP binding"/>
    <property type="evidence" value="ECO:0007669"/>
    <property type="project" value="UniProtKB-KW"/>
</dbReference>
<keyword evidence="9" id="KW-0067">ATP-binding</keyword>
<comment type="cofactor">
    <cofactor evidence="1">
        <name>Mg(2+)</name>
        <dbReference type="ChEBI" id="CHEBI:18420"/>
    </cofactor>
</comment>